<keyword evidence="6 8" id="KW-0472">Membrane</keyword>
<dbReference type="GO" id="GO:0009279">
    <property type="term" value="C:cell outer membrane"/>
    <property type="evidence" value="ECO:0007669"/>
    <property type="project" value="UniProtKB-SubCell"/>
</dbReference>
<evidence type="ECO:0000256" key="4">
    <source>
        <dbReference type="ARBA" id="ARBA00022692"/>
    </source>
</evidence>
<accession>A0A2H1YI90</accession>
<dbReference type="PANTHER" id="PTHR40980:SF5">
    <property type="entry name" value="TONB-DEPENDENT RECEPTOR"/>
    <property type="match status" value="1"/>
</dbReference>
<evidence type="ECO:0000259" key="12">
    <source>
        <dbReference type="Pfam" id="PF07715"/>
    </source>
</evidence>
<dbReference type="AlphaFoldDB" id="A0A2H1YI90"/>
<keyword evidence="2 8" id="KW-0813">Transport</keyword>
<sequence length="932" mass="103790">MKKLIIITLLSLCSFVYAQDKGTVSGTISDKEMNGEALPFANVFIKGTTIGATTDMDGKYSLSVPSGSQTIVFSFVGYQTVEKAIAVKANQNLVVNQQVGASEGVSLDEIEIKATVSREKESALLLQQKKATVIIESIGAQELSKKGVSNAAAATTKISGVTKSEGTGDIYIRGLGDRYLSTSMNGLPVPSDNVNNKNINLNLFNTNIIQNVGISKTYTTNNYADQGSGSVNIISKEFSKKGIKIGLSGGSNTNVMELSDFRKTIINEDVTFGFHEKKYALQDALTRQGWDTKTTNIPFNYGASIGGGYKFDIFGKALEFVASASYSSSNSYQEGLFRSYKANILDKGFSYNEQHDTEKYITNTNATGYINFSLKLNDKNKLKYNTLVVNKSQDLLYEQGRKGFGYVYDQDPSEYGAFVRDQNFKQTTLFVNQLMGEHKLDENNTLNWAGGYNFVLAEEPNRIRNEVNILDPEKPSSQIQYAHVGDYQQRKSSQKIEDNDYNALIQNKLALGQSADEFEKKPYALNYGINIRKKERSFKSLFVGVKAKGMKAPSVDNITDTFTASNFNPDLYPNLELKVRPNDTYSADLKAYAAFVNFDFQLDEKLSGNLGLRFEKDEINMDWSVANYIDQITGKERIGSLNKKYEGLYPSVNLKYELNEKNYLRFASSVTQTLPEFKELAPLEYVSPTGRVTRGNLDLEKSDIYNIDLKWEFFPSREELVSATVFYKQIKNPINLGLTRGSSGNFIFENTGDKADVLGLEVEGKVGLIKNEDEKSLLSATGNVTVMYLNQDLHKEFQYKDVTESKLQGASNFIFNGSVSYNSQTEKPFIGTVTGNYSSDKIFSLGAPRSQDDRATLYNDQIIQKGFFTLDAILSKEITKYLTVKLVGKNLLNPEIKQTQLVRNTSTGIETNETVQLYKKGQQLSLGLSLSF</sequence>
<feature type="chain" id="PRO_5013668783" evidence="10">
    <location>
        <begin position="19"/>
        <end position="932"/>
    </location>
</feature>
<evidence type="ECO:0000256" key="7">
    <source>
        <dbReference type="ARBA" id="ARBA00023237"/>
    </source>
</evidence>
<feature type="signal peptide" evidence="10">
    <location>
        <begin position="1"/>
        <end position="18"/>
    </location>
</feature>
<keyword evidence="13" id="KW-0675">Receptor</keyword>
<dbReference type="Pfam" id="PF00593">
    <property type="entry name" value="TonB_dep_Rec_b-barrel"/>
    <property type="match status" value="1"/>
</dbReference>
<gene>
    <name evidence="13" type="ORF">TNO020_430230</name>
</gene>
<evidence type="ECO:0000256" key="10">
    <source>
        <dbReference type="SAM" id="SignalP"/>
    </source>
</evidence>
<dbReference type="EMBL" id="OENF01000038">
    <property type="protein sequence ID" value="SOS75224.1"/>
    <property type="molecule type" value="Genomic_DNA"/>
</dbReference>
<reference evidence="14" key="1">
    <citation type="submission" date="2017-11" db="EMBL/GenBank/DDBJ databases">
        <authorList>
            <person name="Duchaud E."/>
        </authorList>
    </citation>
    <scope>NUCLEOTIDE SEQUENCE [LARGE SCALE GENOMIC DNA]</scope>
    <source>
        <strain evidence="14">Tenacibaculum sp. TNO020</strain>
    </source>
</reference>
<feature type="domain" description="TonB-dependent receptor plug" evidence="12">
    <location>
        <begin position="128"/>
        <end position="229"/>
    </location>
</feature>
<keyword evidence="5 9" id="KW-0798">TonB box</keyword>
<dbReference type="SUPFAM" id="SSF49464">
    <property type="entry name" value="Carboxypeptidase regulatory domain-like"/>
    <property type="match status" value="1"/>
</dbReference>
<dbReference type="Gene3D" id="2.40.170.20">
    <property type="entry name" value="TonB-dependent receptor, beta-barrel domain"/>
    <property type="match status" value="1"/>
</dbReference>
<evidence type="ECO:0000313" key="13">
    <source>
        <dbReference type="EMBL" id="SOS75224.1"/>
    </source>
</evidence>
<evidence type="ECO:0000256" key="9">
    <source>
        <dbReference type="RuleBase" id="RU003357"/>
    </source>
</evidence>
<evidence type="ECO:0000259" key="11">
    <source>
        <dbReference type="Pfam" id="PF00593"/>
    </source>
</evidence>
<evidence type="ECO:0000256" key="2">
    <source>
        <dbReference type="ARBA" id="ARBA00022448"/>
    </source>
</evidence>
<dbReference type="InterPro" id="IPR000531">
    <property type="entry name" value="Beta-barrel_TonB"/>
</dbReference>
<name>A0A2H1YI90_9FLAO</name>
<dbReference type="RefSeq" id="WP_101917858.1">
    <property type="nucleotide sequence ID" value="NZ_OENF01000038.1"/>
</dbReference>
<dbReference type="Pfam" id="PF13715">
    <property type="entry name" value="CarbopepD_reg_2"/>
    <property type="match status" value="1"/>
</dbReference>
<keyword evidence="14" id="KW-1185">Reference proteome</keyword>
<dbReference type="InterPro" id="IPR037066">
    <property type="entry name" value="Plug_dom_sf"/>
</dbReference>
<keyword evidence="3 8" id="KW-1134">Transmembrane beta strand</keyword>
<dbReference type="PANTHER" id="PTHR40980">
    <property type="entry name" value="PLUG DOMAIN-CONTAINING PROTEIN"/>
    <property type="match status" value="1"/>
</dbReference>
<keyword evidence="7 8" id="KW-0998">Cell outer membrane</keyword>
<dbReference type="InterPro" id="IPR012910">
    <property type="entry name" value="Plug_dom"/>
</dbReference>
<evidence type="ECO:0000313" key="14">
    <source>
        <dbReference type="Proteomes" id="UP000234211"/>
    </source>
</evidence>
<dbReference type="OrthoDB" id="9768470at2"/>
<evidence type="ECO:0000256" key="8">
    <source>
        <dbReference type="PROSITE-ProRule" id="PRU01360"/>
    </source>
</evidence>
<protein>
    <submittedName>
        <fullName evidence="13">TonB-dependent receptor</fullName>
    </submittedName>
</protein>
<dbReference type="InterPro" id="IPR036942">
    <property type="entry name" value="Beta-barrel_TonB_sf"/>
</dbReference>
<feature type="domain" description="TonB-dependent receptor-like beta-barrel" evidence="11">
    <location>
        <begin position="402"/>
        <end position="891"/>
    </location>
</feature>
<evidence type="ECO:0000256" key="1">
    <source>
        <dbReference type="ARBA" id="ARBA00004571"/>
    </source>
</evidence>
<evidence type="ECO:0000256" key="6">
    <source>
        <dbReference type="ARBA" id="ARBA00023136"/>
    </source>
</evidence>
<dbReference type="Proteomes" id="UP000234211">
    <property type="component" value="Unassembled WGS sequence"/>
</dbReference>
<dbReference type="Gene3D" id="2.60.40.1120">
    <property type="entry name" value="Carboxypeptidase-like, regulatory domain"/>
    <property type="match status" value="1"/>
</dbReference>
<dbReference type="SUPFAM" id="SSF56935">
    <property type="entry name" value="Porins"/>
    <property type="match status" value="1"/>
</dbReference>
<dbReference type="InterPro" id="IPR039426">
    <property type="entry name" value="TonB-dep_rcpt-like"/>
</dbReference>
<evidence type="ECO:0000256" key="5">
    <source>
        <dbReference type="ARBA" id="ARBA00023077"/>
    </source>
</evidence>
<dbReference type="Gene3D" id="2.170.130.10">
    <property type="entry name" value="TonB-dependent receptor, plug domain"/>
    <property type="match status" value="1"/>
</dbReference>
<dbReference type="Pfam" id="PF07715">
    <property type="entry name" value="Plug"/>
    <property type="match status" value="1"/>
</dbReference>
<organism evidence="13 14">
    <name type="scientific">Tenacibaculum piscium</name>
    <dbReference type="NCBI Taxonomy" id="1458515"/>
    <lineage>
        <taxon>Bacteria</taxon>
        <taxon>Pseudomonadati</taxon>
        <taxon>Bacteroidota</taxon>
        <taxon>Flavobacteriia</taxon>
        <taxon>Flavobacteriales</taxon>
        <taxon>Flavobacteriaceae</taxon>
        <taxon>Tenacibaculum</taxon>
    </lineage>
</organism>
<comment type="subcellular location">
    <subcellularLocation>
        <location evidence="1 8">Cell outer membrane</location>
        <topology evidence="1 8">Multi-pass membrane protein</topology>
    </subcellularLocation>
</comment>
<dbReference type="InterPro" id="IPR008969">
    <property type="entry name" value="CarboxyPept-like_regulatory"/>
</dbReference>
<comment type="similarity">
    <text evidence="8 9">Belongs to the TonB-dependent receptor family.</text>
</comment>
<proteinExistence type="inferred from homology"/>
<keyword evidence="10" id="KW-0732">Signal</keyword>
<evidence type="ECO:0000256" key="3">
    <source>
        <dbReference type="ARBA" id="ARBA00022452"/>
    </source>
</evidence>
<dbReference type="PROSITE" id="PS52016">
    <property type="entry name" value="TONB_DEPENDENT_REC_3"/>
    <property type="match status" value="1"/>
</dbReference>
<keyword evidence="4 8" id="KW-0812">Transmembrane</keyword>